<keyword evidence="5 10" id="KW-0175">Coiled coil</keyword>
<keyword evidence="2 9" id="KW-0493">Microtubule</keyword>
<evidence type="ECO:0000256" key="4">
    <source>
        <dbReference type="ARBA" id="ARBA00022840"/>
    </source>
</evidence>
<comment type="caution">
    <text evidence="8">Lacks conserved residue(s) required for the propagation of feature annotation.</text>
</comment>
<accession>A0A9Q1DWM2</accession>
<keyword evidence="14" id="KW-1185">Reference proteome</keyword>
<dbReference type="InterPro" id="IPR019821">
    <property type="entry name" value="Kinesin_motor_CS"/>
</dbReference>
<keyword evidence="3 9" id="KW-0547">Nucleotide-binding</keyword>
<dbReference type="PANTHER" id="PTHR47968">
    <property type="entry name" value="CENTROMERE PROTEIN E"/>
    <property type="match status" value="1"/>
</dbReference>
<reference evidence="13" key="1">
    <citation type="journal article" date="2023" name="Science">
        <title>Genome structures resolve the early diversification of teleost fishes.</title>
        <authorList>
            <person name="Parey E."/>
            <person name="Louis A."/>
            <person name="Montfort J."/>
            <person name="Bouchez O."/>
            <person name="Roques C."/>
            <person name="Iampietro C."/>
            <person name="Lluch J."/>
            <person name="Castinel A."/>
            <person name="Donnadieu C."/>
            <person name="Desvignes T."/>
            <person name="Floi Bucao C."/>
            <person name="Jouanno E."/>
            <person name="Wen M."/>
            <person name="Mejri S."/>
            <person name="Dirks R."/>
            <person name="Jansen H."/>
            <person name="Henkel C."/>
            <person name="Chen W.J."/>
            <person name="Zahm M."/>
            <person name="Cabau C."/>
            <person name="Klopp C."/>
            <person name="Thompson A.W."/>
            <person name="Robinson-Rechavi M."/>
            <person name="Braasch I."/>
            <person name="Lecointre G."/>
            <person name="Bobe J."/>
            <person name="Postlethwait J.H."/>
            <person name="Berthelot C."/>
            <person name="Roest Crollius H."/>
            <person name="Guiguen Y."/>
        </authorList>
    </citation>
    <scope>NUCLEOTIDE SEQUENCE</scope>
    <source>
        <strain evidence="13">Concon-B</strain>
    </source>
</reference>
<dbReference type="GO" id="GO:0005874">
    <property type="term" value="C:microtubule"/>
    <property type="evidence" value="ECO:0007669"/>
    <property type="project" value="UniProtKB-KW"/>
</dbReference>
<proteinExistence type="inferred from homology"/>
<evidence type="ECO:0000256" key="1">
    <source>
        <dbReference type="ARBA" id="ARBA00004245"/>
    </source>
</evidence>
<dbReference type="GO" id="GO:0008017">
    <property type="term" value="F:microtubule binding"/>
    <property type="evidence" value="ECO:0007669"/>
    <property type="project" value="InterPro"/>
</dbReference>
<evidence type="ECO:0000256" key="10">
    <source>
        <dbReference type="SAM" id="Coils"/>
    </source>
</evidence>
<evidence type="ECO:0000256" key="5">
    <source>
        <dbReference type="ARBA" id="ARBA00023054"/>
    </source>
</evidence>
<comment type="subcellular location">
    <subcellularLocation>
        <location evidence="1">Cytoplasm</location>
        <location evidence="1">Cytoskeleton</location>
    </subcellularLocation>
</comment>
<evidence type="ECO:0000256" key="6">
    <source>
        <dbReference type="ARBA" id="ARBA00023175"/>
    </source>
</evidence>
<dbReference type="OrthoDB" id="3176171at2759"/>
<dbReference type="PROSITE" id="PS50067">
    <property type="entry name" value="KINESIN_MOTOR_2"/>
    <property type="match status" value="1"/>
</dbReference>
<comment type="similarity">
    <text evidence="8 9">Belongs to the TRAFAC class myosin-kinesin ATPase superfamily. Kinesin family.</text>
</comment>
<feature type="compositionally biased region" description="Basic and acidic residues" evidence="11">
    <location>
        <begin position="318"/>
        <end position="327"/>
    </location>
</feature>
<sequence>MIRDLLNPASGFLDLREDSKGEIQVAGITQVSTINAREIMELLMKGNKQRTQEPTAANQTSSRSHAVLQVGVRQQSRCQDVLQEVRFARLFMIDLAGSERASQTQNRGQRLKEGAHINRSLLALGNCINALSEKTGNKYVNYRDSKLTRLLKDSLGGNSRTVMIAHISPASLAFEESRNTLSYADRAKNIRTRVKRNLLNVSYHIAQYTSIISDLRSEIQRLKNKISEQTTLSSTEHADIRHVQAQVQAHSALQSREEMDQLREQLIQAFRQQMDVRRSLMDLENCSVEIQVDTSKHLLTITDWEQEQSCRTLKWRAERRKERTNKDDSEDCDSPETPPDSAETPEVTRARESLLTLMAEQQKIQKKKVALERRFRELREGARRVEELLPRRVSSDEQREVLGLLCKVHELEIENAEMQSHTLLKDNLIRQSNCVVRRFQQHRHLCDEIIQQQRQFINDHRLLVPQRLQQLYDMYSREPDYRSLEQEKVTTLRDGSVVKMAVPLQDVESDQESVRTLGSDPQARRSAGRRHTLPPILAPPEGESNRVFKNSPQARRVQHAAVMTPPPIHINGLSSQEGSSLRHSHLSHSVSSHLDSSPDSSSDTGPDALLTRHERQQIIRGVKNIAVKAACRRSRAQATPLSPPASPFPPSKHKSSLSLIEATPLRGPQLTAPPPPSPGYSTRPHMTTCQSTLKGPAPAPPCRAPGHAPGSAPAPGDVVADQHLQARRKKRSRSFEVTGQAVTAPGVGTLDSTSDPHISGPPPAPMLRPQLRPQQRPQPRAVPPLGRAKPLLNTHHAGPPVISPGPHLGPHRRRGHPRPPQPLLFISNAQPGAPRARRH</sequence>
<keyword evidence="7" id="KW-0206">Cytoskeleton</keyword>
<feature type="region of interest" description="Disordered" evidence="11">
    <location>
        <begin position="318"/>
        <end position="347"/>
    </location>
</feature>
<feature type="compositionally biased region" description="Low complexity" evidence="11">
    <location>
        <begin position="767"/>
        <end position="785"/>
    </location>
</feature>
<dbReference type="SUPFAM" id="SSF52540">
    <property type="entry name" value="P-loop containing nucleoside triphosphate hydrolases"/>
    <property type="match status" value="1"/>
</dbReference>
<comment type="caution">
    <text evidence="13">The sequence shown here is derived from an EMBL/GenBank/DDBJ whole genome shotgun (WGS) entry which is preliminary data.</text>
</comment>
<dbReference type="Pfam" id="PF00225">
    <property type="entry name" value="Kinesin"/>
    <property type="match status" value="1"/>
</dbReference>
<feature type="region of interest" description="Disordered" evidence="11">
    <location>
        <begin position="635"/>
        <end position="839"/>
    </location>
</feature>
<keyword evidence="7" id="KW-0963">Cytoplasm</keyword>
<evidence type="ECO:0000256" key="9">
    <source>
        <dbReference type="RuleBase" id="RU000394"/>
    </source>
</evidence>
<feature type="compositionally biased region" description="Polar residues" evidence="11">
    <location>
        <begin position="684"/>
        <end position="693"/>
    </location>
</feature>
<dbReference type="Gene3D" id="3.40.850.10">
    <property type="entry name" value="Kinesin motor domain"/>
    <property type="match status" value="1"/>
</dbReference>
<dbReference type="Proteomes" id="UP001152803">
    <property type="component" value="Unassembled WGS sequence"/>
</dbReference>
<evidence type="ECO:0000313" key="14">
    <source>
        <dbReference type="Proteomes" id="UP001152803"/>
    </source>
</evidence>
<dbReference type="EMBL" id="JAFJMO010000002">
    <property type="protein sequence ID" value="KAJ8283142.1"/>
    <property type="molecule type" value="Genomic_DNA"/>
</dbReference>
<dbReference type="InterPro" id="IPR001752">
    <property type="entry name" value="Kinesin_motor_dom"/>
</dbReference>
<dbReference type="PANTHER" id="PTHR47968:SF13">
    <property type="entry name" value="KINESIN-LIKE PROTEIN KIF19 ISOFORM X1"/>
    <property type="match status" value="1"/>
</dbReference>
<feature type="coiled-coil region" evidence="10">
    <location>
        <begin position="354"/>
        <end position="388"/>
    </location>
</feature>
<evidence type="ECO:0000259" key="12">
    <source>
        <dbReference type="PROSITE" id="PS50067"/>
    </source>
</evidence>
<dbReference type="GO" id="GO:0005524">
    <property type="term" value="F:ATP binding"/>
    <property type="evidence" value="ECO:0007669"/>
    <property type="project" value="UniProtKB-KW"/>
</dbReference>
<evidence type="ECO:0000256" key="7">
    <source>
        <dbReference type="ARBA" id="ARBA00023212"/>
    </source>
</evidence>
<evidence type="ECO:0000313" key="13">
    <source>
        <dbReference type="EMBL" id="KAJ8283142.1"/>
    </source>
</evidence>
<dbReference type="AlphaFoldDB" id="A0A9Q1DWM2"/>
<keyword evidence="6 9" id="KW-0505">Motor protein</keyword>
<gene>
    <name evidence="13" type="ORF">COCON_G00019920</name>
</gene>
<name>A0A9Q1DWM2_CONCO</name>
<dbReference type="SMART" id="SM00129">
    <property type="entry name" value="KISc"/>
    <property type="match status" value="1"/>
</dbReference>
<feature type="domain" description="Kinesin motor" evidence="12">
    <location>
        <begin position="1"/>
        <end position="190"/>
    </location>
</feature>
<evidence type="ECO:0000256" key="2">
    <source>
        <dbReference type="ARBA" id="ARBA00022701"/>
    </source>
</evidence>
<evidence type="ECO:0000256" key="8">
    <source>
        <dbReference type="PROSITE-ProRule" id="PRU00283"/>
    </source>
</evidence>
<dbReference type="GO" id="GO:0003777">
    <property type="term" value="F:microtubule motor activity"/>
    <property type="evidence" value="ECO:0007669"/>
    <property type="project" value="InterPro"/>
</dbReference>
<feature type="compositionally biased region" description="Low complexity" evidence="11">
    <location>
        <begin position="704"/>
        <end position="716"/>
    </location>
</feature>
<dbReference type="PROSITE" id="PS00411">
    <property type="entry name" value="KINESIN_MOTOR_1"/>
    <property type="match status" value="1"/>
</dbReference>
<feature type="region of interest" description="Disordered" evidence="11">
    <location>
        <begin position="508"/>
        <end position="547"/>
    </location>
</feature>
<feature type="coiled-coil region" evidence="10">
    <location>
        <begin position="205"/>
        <end position="272"/>
    </location>
</feature>
<dbReference type="GO" id="GO:0007018">
    <property type="term" value="P:microtubule-based movement"/>
    <property type="evidence" value="ECO:0007669"/>
    <property type="project" value="InterPro"/>
</dbReference>
<feature type="region of interest" description="Disordered" evidence="11">
    <location>
        <begin position="565"/>
        <end position="607"/>
    </location>
</feature>
<dbReference type="InterPro" id="IPR027417">
    <property type="entry name" value="P-loop_NTPase"/>
</dbReference>
<dbReference type="FunFam" id="3.40.850.10:FF:000243">
    <property type="entry name" value="Kinesin-like protein"/>
    <property type="match status" value="1"/>
</dbReference>
<dbReference type="InterPro" id="IPR036961">
    <property type="entry name" value="Kinesin_motor_dom_sf"/>
</dbReference>
<dbReference type="InterPro" id="IPR027640">
    <property type="entry name" value="Kinesin-like_fam"/>
</dbReference>
<dbReference type="PRINTS" id="PR00380">
    <property type="entry name" value="KINESINHEAVY"/>
</dbReference>
<organism evidence="13 14">
    <name type="scientific">Conger conger</name>
    <name type="common">Conger eel</name>
    <name type="synonym">Muraena conger</name>
    <dbReference type="NCBI Taxonomy" id="82655"/>
    <lineage>
        <taxon>Eukaryota</taxon>
        <taxon>Metazoa</taxon>
        <taxon>Chordata</taxon>
        <taxon>Craniata</taxon>
        <taxon>Vertebrata</taxon>
        <taxon>Euteleostomi</taxon>
        <taxon>Actinopterygii</taxon>
        <taxon>Neopterygii</taxon>
        <taxon>Teleostei</taxon>
        <taxon>Anguilliformes</taxon>
        <taxon>Congridae</taxon>
        <taxon>Conger</taxon>
    </lineage>
</organism>
<evidence type="ECO:0000256" key="3">
    <source>
        <dbReference type="ARBA" id="ARBA00022741"/>
    </source>
</evidence>
<evidence type="ECO:0000256" key="11">
    <source>
        <dbReference type="SAM" id="MobiDB-lite"/>
    </source>
</evidence>
<protein>
    <recommendedName>
        <fullName evidence="9">Kinesin-like protein</fullName>
    </recommendedName>
</protein>
<keyword evidence="4 9" id="KW-0067">ATP-binding</keyword>
<feature type="compositionally biased region" description="Pro residues" evidence="11">
    <location>
        <begin position="641"/>
        <end position="650"/>
    </location>
</feature>
<feature type="compositionally biased region" description="Low complexity" evidence="11">
    <location>
        <begin position="587"/>
        <end position="603"/>
    </location>
</feature>